<dbReference type="InterPro" id="IPR036388">
    <property type="entry name" value="WH-like_DNA-bd_sf"/>
</dbReference>
<dbReference type="Gene3D" id="1.10.10.10">
    <property type="entry name" value="Winged helix-like DNA-binding domain superfamily/Winged helix DNA-binding domain"/>
    <property type="match status" value="1"/>
</dbReference>
<accession>A0ABY6BLY2</accession>
<gene>
    <name evidence="6" type="ORF">N4264_10640</name>
</gene>
<feature type="domain" description="HTH lysR-type" evidence="5">
    <location>
        <begin position="1"/>
        <end position="60"/>
    </location>
</feature>
<dbReference type="SUPFAM" id="SSF53850">
    <property type="entry name" value="Periplasmic binding protein-like II"/>
    <property type="match status" value="1"/>
</dbReference>
<sequence length="302" mass="33371">MNETLSDIRVFVASADSGRLAGAARALGITPAAASAALKRLEASLGTQLILRSTRQLRLTQQGEDYLPHARAALQALGEGRLALAADSTQVEGTLRISAPADLGRNRLMSWLLPFSERHPRLRFQVTFDDAVADFFSSPVDVALRYGKLSDSSLIALPLATLTRVACAAPAYLLRHGTPPNPHALRDHAAICYMVHQRPADRWRFEQDGESVDVEVDPRWIFNDAEMVRRWAIEGHGVIYRIWADVAADIGAGRLQRILPDWAGETVPLSLVYTDRRLSPPLRLLIDEFRARRDELNAASVP</sequence>
<dbReference type="PANTHER" id="PTHR30537:SF21">
    <property type="entry name" value="HTH-TYPE TRANSCRIPTIONAL REGULATOR SINR-RELATED"/>
    <property type="match status" value="1"/>
</dbReference>
<evidence type="ECO:0000256" key="3">
    <source>
        <dbReference type="ARBA" id="ARBA00023125"/>
    </source>
</evidence>
<dbReference type="InterPro" id="IPR036390">
    <property type="entry name" value="WH_DNA-bd_sf"/>
</dbReference>
<dbReference type="InterPro" id="IPR005119">
    <property type="entry name" value="LysR_subst-bd"/>
</dbReference>
<dbReference type="SUPFAM" id="SSF46785">
    <property type="entry name" value="Winged helix' DNA-binding domain"/>
    <property type="match status" value="1"/>
</dbReference>
<protein>
    <submittedName>
        <fullName evidence="6">LysR family transcriptional regulator</fullName>
    </submittedName>
</protein>
<evidence type="ECO:0000256" key="1">
    <source>
        <dbReference type="ARBA" id="ARBA00009437"/>
    </source>
</evidence>
<dbReference type="PANTHER" id="PTHR30537">
    <property type="entry name" value="HTH-TYPE TRANSCRIPTIONAL REGULATOR"/>
    <property type="match status" value="1"/>
</dbReference>
<evidence type="ECO:0000313" key="6">
    <source>
        <dbReference type="EMBL" id="UXI70055.1"/>
    </source>
</evidence>
<evidence type="ECO:0000259" key="5">
    <source>
        <dbReference type="PROSITE" id="PS50931"/>
    </source>
</evidence>
<dbReference type="Pfam" id="PF03466">
    <property type="entry name" value="LysR_substrate"/>
    <property type="match status" value="1"/>
</dbReference>
<dbReference type="PROSITE" id="PS50931">
    <property type="entry name" value="HTH_LYSR"/>
    <property type="match status" value="1"/>
</dbReference>
<keyword evidence="4" id="KW-0804">Transcription</keyword>
<evidence type="ECO:0000256" key="2">
    <source>
        <dbReference type="ARBA" id="ARBA00023015"/>
    </source>
</evidence>
<dbReference type="InterPro" id="IPR058163">
    <property type="entry name" value="LysR-type_TF_proteobact-type"/>
</dbReference>
<keyword evidence="3" id="KW-0238">DNA-binding</keyword>
<organism evidence="6 7">
    <name type="scientific">Tahibacter amnicola</name>
    <dbReference type="NCBI Taxonomy" id="2976241"/>
    <lineage>
        <taxon>Bacteria</taxon>
        <taxon>Pseudomonadati</taxon>
        <taxon>Pseudomonadota</taxon>
        <taxon>Gammaproteobacteria</taxon>
        <taxon>Lysobacterales</taxon>
        <taxon>Rhodanobacteraceae</taxon>
        <taxon>Tahibacter</taxon>
    </lineage>
</organism>
<dbReference type="Proteomes" id="UP001064632">
    <property type="component" value="Chromosome"/>
</dbReference>
<dbReference type="InterPro" id="IPR000847">
    <property type="entry name" value="LysR_HTH_N"/>
</dbReference>
<dbReference type="CDD" id="cd08422">
    <property type="entry name" value="PBP2_CrgA_like"/>
    <property type="match status" value="1"/>
</dbReference>
<keyword evidence="2" id="KW-0805">Transcription regulation</keyword>
<dbReference type="EMBL" id="CP104694">
    <property type="protein sequence ID" value="UXI70055.1"/>
    <property type="molecule type" value="Genomic_DNA"/>
</dbReference>
<comment type="similarity">
    <text evidence="1">Belongs to the LysR transcriptional regulatory family.</text>
</comment>
<reference evidence="6" key="1">
    <citation type="submission" date="2022-09" db="EMBL/GenBank/DDBJ databases">
        <title>Tahibacter sp. nov., isolated from a fresh water.</title>
        <authorList>
            <person name="Baek J.H."/>
            <person name="Lee J.K."/>
            <person name="Kim J.M."/>
            <person name="Jeon C.O."/>
        </authorList>
    </citation>
    <scope>NUCLEOTIDE SEQUENCE</scope>
    <source>
        <strain evidence="6">W38</strain>
    </source>
</reference>
<evidence type="ECO:0000313" key="7">
    <source>
        <dbReference type="Proteomes" id="UP001064632"/>
    </source>
</evidence>
<dbReference type="Pfam" id="PF00126">
    <property type="entry name" value="HTH_1"/>
    <property type="match status" value="1"/>
</dbReference>
<dbReference type="Gene3D" id="3.40.190.290">
    <property type="match status" value="1"/>
</dbReference>
<proteinExistence type="inferred from homology"/>
<evidence type="ECO:0000256" key="4">
    <source>
        <dbReference type="ARBA" id="ARBA00023163"/>
    </source>
</evidence>
<keyword evidence="7" id="KW-1185">Reference proteome</keyword>
<dbReference type="RefSeq" id="WP_261697006.1">
    <property type="nucleotide sequence ID" value="NZ_CP104694.1"/>
</dbReference>
<name>A0ABY6BLY2_9GAMM</name>